<dbReference type="GO" id="GO:0030244">
    <property type="term" value="P:cellulose biosynthetic process"/>
    <property type="evidence" value="ECO:0007669"/>
    <property type="project" value="InterPro"/>
</dbReference>
<sequence length="148" mass="16374">MSEQQAARASHPHQPGWFDLVSVMIESMLDNAGEEAEGFLTGTGELLGARYPLPEARTVQDLEREMNLQLARFNWGFVQLQPLENALLLQHHALPQGDSSLTAARWQRALSAVLAGLYACWLRAQGGSATVPLTFEKIDGGALHYRYQ</sequence>
<name>A0A518X8E7_9GAMM</name>
<dbReference type="Proteomes" id="UP000319411">
    <property type="component" value="Chromosome"/>
</dbReference>
<evidence type="ECO:0000313" key="1">
    <source>
        <dbReference type="EMBL" id="QDY40481.1"/>
    </source>
</evidence>
<dbReference type="EMBL" id="CP032702">
    <property type="protein sequence ID" value="QDY40481.1"/>
    <property type="molecule type" value="Genomic_DNA"/>
</dbReference>
<dbReference type="OrthoDB" id="6078279at2"/>
<dbReference type="Gene3D" id="3.30.70.2590">
    <property type="match status" value="1"/>
</dbReference>
<accession>A0A518X8E7</accession>
<dbReference type="KEGG" id="pdis:D8B20_00465"/>
<gene>
    <name evidence="1" type="ORF">D8B20_00465</name>
</gene>
<dbReference type="AlphaFoldDB" id="A0A518X8E7"/>
<dbReference type="InterPro" id="IPR022798">
    <property type="entry name" value="BcsD_bac"/>
</dbReference>
<dbReference type="InterPro" id="IPR038470">
    <property type="entry name" value="Cellsynth_D_sf"/>
</dbReference>
<protein>
    <submittedName>
        <fullName evidence="1">Cellulose synthase</fullName>
    </submittedName>
</protein>
<dbReference type="Pfam" id="PF03500">
    <property type="entry name" value="Cellsynth_D"/>
    <property type="match status" value="1"/>
</dbReference>
<organism evidence="1 2">
    <name type="scientific">Candidatus Pantoea soli</name>
    <dbReference type="NCBI Taxonomy" id="3098669"/>
    <lineage>
        <taxon>Bacteria</taxon>
        <taxon>Pseudomonadati</taxon>
        <taxon>Pseudomonadota</taxon>
        <taxon>Gammaproteobacteria</taxon>
        <taxon>Enterobacterales</taxon>
        <taxon>Erwiniaceae</taxon>
        <taxon>Pantoea</taxon>
    </lineage>
</organism>
<keyword evidence="2" id="KW-1185">Reference proteome</keyword>
<proteinExistence type="predicted"/>
<dbReference type="RefSeq" id="WP_145886124.1">
    <property type="nucleotide sequence ID" value="NZ_CP032702.1"/>
</dbReference>
<evidence type="ECO:0000313" key="2">
    <source>
        <dbReference type="Proteomes" id="UP000319411"/>
    </source>
</evidence>
<reference evidence="1 2" key="1">
    <citation type="submission" date="2018-10" db="EMBL/GenBank/DDBJ databases">
        <title>Genome Sequencing of Pantoea dispersa DSM 32899.</title>
        <authorList>
            <person name="Nawrath M."/>
            <person name="Ottenheim C."/>
            <person name="Wilm A."/>
            <person name="Zimmermann W."/>
            <person name="Wu J.C."/>
        </authorList>
    </citation>
    <scope>NUCLEOTIDE SEQUENCE [LARGE SCALE GENOMIC DNA]</scope>
    <source>
        <strain evidence="1 2">DSM 32899</strain>
    </source>
</reference>